<keyword evidence="1" id="KW-0479">Metal-binding</keyword>
<dbReference type="STRING" id="554083.BKD30_02215"/>
<dbReference type="InterPro" id="IPR029063">
    <property type="entry name" value="SAM-dependent_MTases_sf"/>
</dbReference>
<keyword evidence="5" id="KW-1185">Reference proteome</keyword>
<sequence>MASAVGLLACPVCGEAGLTATSRRSRVGGLSCPAGHHWDANRQGVVNLLTGAGTRFTPDTPDMVAARDRFLGAGHYEPIAAAVATAVLDAFDALDARPGPAAVLDAGAGTGYYLDAVLTALAASGGSMPGAETDGVGSTEPGTGPGAARHRGPAAVATDLSPVALRRLTRAVPAALPLVWDTWRRLPLRDAAVDVVLAVFAPRNLPEFARVLTDGGVLVLVTPQPGHLDRLRRLTGMLAVDPDKEARVRDAVRGHFTVVAERDVDVPLRLGLDEAADAAFMGPAGHHLGAEELTARLSGVTPPVDVDARVTVHTLRPWSAD</sequence>
<dbReference type="InterPro" id="IPR016718">
    <property type="entry name" value="rRNA_m1G-MeTrfase_A_prd"/>
</dbReference>
<dbReference type="Proteomes" id="UP000187085">
    <property type="component" value="Unassembled WGS sequence"/>
</dbReference>
<comment type="caution">
    <text evidence="4">The sequence shown here is derived from an EMBL/GenBank/DDBJ whole genome shotgun (WGS) entry which is preliminary data.</text>
</comment>
<feature type="binding site" evidence="1">
    <location>
        <position position="32"/>
    </location>
    <ligand>
        <name>Zn(2+)</name>
        <dbReference type="ChEBI" id="CHEBI:29105"/>
    </ligand>
</feature>
<proteinExistence type="predicted"/>
<feature type="binding site" evidence="1">
    <location>
        <position position="36"/>
    </location>
    <ligand>
        <name>Zn(2+)</name>
        <dbReference type="ChEBI" id="CHEBI:29105"/>
    </ligand>
</feature>
<dbReference type="GO" id="GO:0008168">
    <property type="term" value="F:methyltransferase activity"/>
    <property type="evidence" value="ECO:0007669"/>
    <property type="project" value="InterPro"/>
</dbReference>
<evidence type="ECO:0000313" key="4">
    <source>
        <dbReference type="EMBL" id="OMH28186.1"/>
    </source>
</evidence>
<dbReference type="EMBL" id="MRDE01000010">
    <property type="protein sequence ID" value="OMH28186.1"/>
    <property type="molecule type" value="Genomic_DNA"/>
</dbReference>
<feature type="binding site" evidence="2">
    <location>
        <position position="227"/>
    </location>
    <ligand>
        <name>S-adenosyl-L-methionine</name>
        <dbReference type="ChEBI" id="CHEBI:59789"/>
    </ligand>
</feature>
<dbReference type="AlphaFoldDB" id="A0A1R1LL37"/>
<organism evidence="4 5">
    <name type="scientific">Tersicoccus phoenicis</name>
    <dbReference type="NCBI Taxonomy" id="554083"/>
    <lineage>
        <taxon>Bacteria</taxon>
        <taxon>Bacillati</taxon>
        <taxon>Actinomycetota</taxon>
        <taxon>Actinomycetes</taxon>
        <taxon>Micrococcales</taxon>
        <taxon>Micrococcaceae</taxon>
        <taxon>Tersicoccus</taxon>
    </lineage>
</organism>
<dbReference type="SUPFAM" id="SSF53335">
    <property type="entry name" value="S-adenosyl-L-methionine-dependent methyltransferases"/>
    <property type="match status" value="1"/>
</dbReference>
<evidence type="ECO:0000256" key="1">
    <source>
        <dbReference type="PIRSR" id="PIRSR018249-1"/>
    </source>
</evidence>
<protein>
    <recommendedName>
        <fullName evidence="6">Methyltransferase type 11 domain-containing protein</fullName>
    </recommendedName>
</protein>
<evidence type="ECO:0008006" key="6">
    <source>
        <dbReference type="Google" id="ProtNLM"/>
    </source>
</evidence>
<evidence type="ECO:0000313" key="5">
    <source>
        <dbReference type="Proteomes" id="UP000187085"/>
    </source>
</evidence>
<gene>
    <name evidence="4" type="ORF">BKD30_02215</name>
</gene>
<keyword evidence="2" id="KW-0949">S-adenosyl-L-methionine</keyword>
<feature type="binding site" evidence="2">
    <location>
        <position position="76"/>
    </location>
    <ligand>
        <name>S-adenosyl-L-methionine</name>
        <dbReference type="ChEBI" id="CHEBI:59789"/>
    </ligand>
</feature>
<dbReference type="Gene3D" id="3.40.50.150">
    <property type="entry name" value="Vaccinia Virus protein VP39"/>
    <property type="match status" value="1"/>
</dbReference>
<keyword evidence="1" id="KW-0862">Zinc</keyword>
<evidence type="ECO:0000256" key="2">
    <source>
        <dbReference type="PIRSR" id="PIRSR018249-2"/>
    </source>
</evidence>
<dbReference type="OrthoDB" id="108476at2"/>
<feature type="binding site" evidence="2">
    <location>
        <begin position="110"/>
        <end position="111"/>
    </location>
    <ligand>
        <name>S-adenosyl-L-methionine</name>
        <dbReference type="ChEBI" id="CHEBI:59789"/>
    </ligand>
</feature>
<evidence type="ECO:0000256" key="3">
    <source>
        <dbReference type="SAM" id="MobiDB-lite"/>
    </source>
</evidence>
<accession>A0A1R1LL37</accession>
<feature type="region of interest" description="Disordered" evidence="3">
    <location>
        <begin position="128"/>
        <end position="153"/>
    </location>
</feature>
<dbReference type="GO" id="GO:0046872">
    <property type="term" value="F:metal ion binding"/>
    <property type="evidence" value="ECO:0007669"/>
    <property type="project" value="UniProtKB-KW"/>
</dbReference>
<dbReference type="PIRSF" id="PIRSF018249">
    <property type="entry name" value="MyrA_prd"/>
    <property type="match status" value="1"/>
</dbReference>
<name>A0A1R1LL37_9MICC</name>
<reference evidence="4 5" key="1">
    <citation type="submission" date="2016-12" db="EMBL/GenBank/DDBJ databases">
        <title>Draft genome of Tersicoccus phoenicis 1P05MA.</title>
        <authorList>
            <person name="Nakajima Y."/>
            <person name="Yoshizawa S."/>
            <person name="Nakamura K."/>
            <person name="Ogura Y."/>
            <person name="Hayashi T."/>
            <person name="Kogure K."/>
        </authorList>
    </citation>
    <scope>NUCLEOTIDE SEQUENCE [LARGE SCALE GENOMIC DNA]</scope>
    <source>
        <strain evidence="4 5">1p05MA</strain>
    </source>
</reference>